<dbReference type="InterPro" id="IPR050593">
    <property type="entry name" value="LovG"/>
</dbReference>
<dbReference type="InterPro" id="IPR029058">
    <property type="entry name" value="AB_hydrolase_fold"/>
</dbReference>
<evidence type="ECO:0008006" key="8">
    <source>
        <dbReference type="Google" id="ProtNLM"/>
    </source>
</evidence>
<dbReference type="InterPro" id="IPR006073">
    <property type="entry name" value="GTP-bd"/>
</dbReference>
<evidence type="ECO:0000259" key="3">
    <source>
        <dbReference type="Pfam" id="PF03959"/>
    </source>
</evidence>
<evidence type="ECO:0000259" key="4">
    <source>
        <dbReference type="Pfam" id="PF05773"/>
    </source>
</evidence>
<dbReference type="EMBL" id="CAUYUJ010016810">
    <property type="protein sequence ID" value="CAK0869021.1"/>
    <property type="molecule type" value="Genomic_DNA"/>
</dbReference>
<evidence type="ECO:0000313" key="6">
    <source>
        <dbReference type="EMBL" id="CAK0869021.1"/>
    </source>
</evidence>
<accession>A0ABN9V7W2</accession>
<feature type="domain" description="Serine hydrolase" evidence="3">
    <location>
        <begin position="10"/>
        <end position="197"/>
    </location>
</feature>
<feature type="domain" description="RWD" evidence="4">
    <location>
        <begin position="235"/>
        <end position="293"/>
    </location>
</feature>
<organism evidence="6 7">
    <name type="scientific">Prorocentrum cordatum</name>
    <dbReference type="NCBI Taxonomy" id="2364126"/>
    <lineage>
        <taxon>Eukaryota</taxon>
        <taxon>Sar</taxon>
        <taxon>Alveolata</taxon>
        <taxon>Dinophyceae</taxon>
        <taxon>Prorocentrales</taxon>
        <taxon>Prorocentraceae</taxon>
        <taxon>Prorocentrum</taxon>
    </lineage>
</organism>
<dbReference type="Gene3D" id="3.10.110.10">
    <property type="entry name" value="Ubiquitin Conjugating Enzyme"/>
    <property type="match status" value="1"/>
</dbReference>
<dbReference type="PANTHER" id="PTHR48070">
    <property type="entry name" value="ESTERASE OVCA2"/>
    <property type="match status" value="1"/>
</dbReference>
<gene>
    <name evidence="6" type="ORF">PCOR1329_LOCUS55517</name>
</gene>
<evidence type="ECO:0000259" key="5">
    <source>
        <dbReference type="Pfam" id="PF08438"/>
    </source>
</evidence>
<keyword evidence="7" id="KW-1185">Reference proteome</keyword>
<reference evidence="6" key="1">
    <citation type="submission" date="2023-10" db="EMBL/GenBank/DDBJ databases">
        <authorList>
            <person name="Chen Y."/>
            <person name="Shah S."/>
            <person name="Dougan E. K."/>
            <person name="Thang M."/>
            <person name="Chan C."/>
        </authorList>
    </citation>
    <scope>NUCLEOTIDE SEQUENCE [LARGE SCALE GENOMIC DNA]</scope>
</reference>
<dbReference type="Pfam" id="PF05773">
    <property type="entry name" value="RWD"/>
    <property type="match status" value="1"/>
</dbReference>
<dbReference type="InterPro" id="IPR013646">
    <property type="entry name" value="YGR210-like_G4"/>
</dbReference>
<comment type="caution">
    <text evidence="6">The sequence shown here is derived from an EMBL/GenBank/DDBJ whole genome shotgun (WGS) entry which is preliminary data.</text>
</comment>
<evidence type="ECO:0000313" key="7">
    <source>
        <dbReference type="Proteomes" id="UP001189429"/>
    </source>
</evidence>
<dbReference type="Pfam" id="PF08438">
    <property type="entry name" value="YGR210-like_G4"/>
    <property type="match status" value="1"/>
</dbReference>
<dbReference type="SUPFAM" id="SSF53474">
    <property type="entry name" value="alpha/beta-Hydrolases"/>
    <property type="match status" value="1"/>
</dbReference>
<dbReference type="InterPro" id="IPR027417">
    <property type="entry name" value="P-loop_NTPase"/>
</dbReference>
<sequence>MAEDLAWRPRLRVLCLHGRCQTGETFFQKLERLVAKAEGIAEFVFVDGPVELPLQHGDRVNTRGWFAEESSARGEGVSGTQDGRVRDVLVRAWSEDGPFDGVLGFSEGCLAGLSYCRLAAGAGETAGAGLRFAIFAGAPAAGAAEGAALPIASLHFVSENDTCVPAAESRKFAMAFCGAEVREHCGGHTLPQRADDVRGVCSFLEARRDEVYPPAAAPVLQGGPAEHPDPRLDPEQADELEALEAILAPGEFARVAPAWPVRLAVRLGSSTADHTTPSGVLRFTMPPGYPQAAMCRCELVTDSLALAAHKKDLMAAQLWVEEHQAEIVAVGAGGATAAAAAAEALLEEDDEEGDKANKWWLREEGEVDETLLRDAELRAAELLPSLLGDAAATWARECGAGGFGKPWEFVIGLVGKPSAGKSTFFNAATQPDCPEKEAAMAPHPFTTMSGAARGAYLGRGRGNSFLNDLCEADSLPPRCVLALGQWSLSRPRTSGPPPGQRLGAALSEPAPLRAPHLGRAVWQGGRDLEGLSWGGGWPWTLLWPPPGGWESLPGPLAAWGCRLGRAPAAVPVDAAGTSGLIHVVDASGRSDREGVDQGAGIAKAEEVHPKTGKASGGAFNVLDEVDWVRREIHLWIFCNVRAKWDSVRKKARMATTHVAREALADRLFGLFTGYRASAQLATHVYEAAGFNLAGIAAEVASWGEAQLHLMVACFLRVRFPIVVALNKIDAPTAAAHVAKAQAALGAACVPVSARSEWWLCEQRRKGHLAYTEGAGAESVVLGASAPADVAEQWEKMRGRVLERGASRARGALGGGAEAAARVRLPRGRLRSVR</sequence>
<keyword evidence="1" id="KW-0378">Hydrolase</keyword>
<dbReference type="InterPro" id="IPR006575">
    <property type="entry name" value="RWD_dom"/>
</dbReference>
<dbReference type="Gene3D" id="3.40.50.300">
    <property type="entry name" value="P-loop containing nucleotide triphosphate hydrolases"/>
    <property type="match status" value="2"/>
</dbReference>
<dbReference type="Gene3D" id="1.10.8.470">
    <property type="match status" value="1"/>
</dbReference>
<dbReference type="Pfam" id="PF01926">
    <property type="entry name" value="MMR_HSR1"/>
    <property type="match status" value="1"/>
</dbReference>
<dbReference type="Pfam" id="PF03959">
    <property type="entry name" value="FSH1"/>
    <property type="match status" value="1"/>
</dbReference>
<dbReference type="InterPro" id="IPR016135">
    <property type="entry name" value="UBQ-conjugating_enzyme/RWD"/>
</dbReference>
<dbReference type="PANTHER" id="PTHR48070:SF6">
    <property type="entry name" value="ESTERASE OVCA2"/>
    <property type="match status" value="1"/>
</dbReference>
<protein>
    <recommendedName>
        <fullName evidence="8">RWD domain-containing protein</fullName>
    </recommendedName>
</protein>
<dbReference type="SUPFAM" id="SSF52540">
    <property type="entry name" value="P-loop containing nucleoside triphosphate hydrolases"/>
    <property type="match status" value="2"/>
</dbReference>
<evidence type="ECO:0000259" key="2">
    <source>
        <dbReference type="Pfam" id="PF01926"/>
    </source>
</evidence>
<feature type="domain" description="Obg-like GTPase YGR210-like G4 motif-containing" evidence="5">
    <location>
        <begin position="724"/>
        <end position="803"/>
    </location>
</feature>
<dbReference type="Proteomes" id="UP001189429">
    <property type="component" value="Unassembled WGS sequence"/>
</dbReference>
<proteinExistence type="predicted"/>
<evidence type="ECO:0000256" key="1">
    <source>
        <dbReference type="ARBA" id="ARBA00022801"/>
    </source>
</evidence>
<feature type="domain" description="G" evidence="2">
    <location>
        <begin position="411"/>
        <end position="448"/>
    </location>
</feature>
<dbReference type="InterPro" id="IPR005645">
    <property type="entry name" value="FSH-like_dom"/>
</dbReference>
<dbReference type="Gene3D" id="3.40.50.1820">
    <property type="entry name" value="alpha/beta hydrolase"/>
    <property type="match status" value="1"/>
</dbReference>
<feature type="non-terminal residue" evidence="6">
    <location>
        <position position="833"/>
    </location>
</feature>
<name>A0ABN9V7W2_9DINO</name>